<evidence type="ECO:0000313" key="14">
    <source>
        <dbReference type="Proteomes" id="UP000528457"/>
    </source>
</evidence>
<proteinExistence type="inferred from homology"/>
<keyword evidence="10 11" id="KW-0472">Membrane</keyword>
<evidence type="ECO:0000256" key="2">
    <source>
        <dbReference type="ARBA" id="ARBA00007783"/>
    </source>
</evidence>
<dbReference type="PROSITE" id="PS51012">
    <property type="entry name" value="ABC_TM2"/>
    <property type="match status" value="1"/>
</dbReference>
<keyword evidence="9" id="KW-0625">Polysaccharide transport</keyword>
<sequence>MARYKGSWLGMLWSLITPVLLLLVYMFVFGVIFQARWPQSNGVDENFAALLFSGIVIYMYFSEQLTGSPTLILRHSNFVKKVVFPLDALAWVSVFSSLFHFLLSLLVLLVFVAIWGGGLTVSLFAMIPLTVILSVQLVALVWFVSALGVFVRDTVYVATFLSTALFFLSPIFYPIDAVPDAFARVMEANPLSFYIEATRTIVVLGEWPDWFALAKASGLALLSYILAFLFFNRVKRGFADVM</sequence>
<evidence type="ECO:0000256" key="7">
    <source>
        <dbReference type="ARBA" id="ARBA00022903"/>
    </source>
</evidence>
<evidence type="ECO:0000256" key="1">
    <source>
        <dbReference type="ARBA" id="ARBA00004651"/>
    </source>
</evidence>
<feature type="transmembrane region" description="Helical" evidence="11">
    <location>
        <begin position="12"/>
        <end position="35"/>
    </location>
</feature>
<evidence type="ECO:0000256" key="4">
    <source>
        <dbReference type="ARBA" id="ARBA00022475"/>
    </source>
</evidence>
<evidence type="ECO:0000256" key="10">
    <source>
        <dbReference type="ARBA" id="ARBA00023136"/>
    </source>
</evidence>
<keyword evidence="14" id="KW-1185">Reference proteome</keyword>
<dbReference type="InterPro" id="IPR000412">
    <property type="entry name" value="ABC_2_transport"/>
</dbReference>
<comment type="similarity">
    <text evidence="2 11">Belongs to the ABC-2 integral membrane protein family.</text>
</comment>
<feature type="transmembrane region" description="Helical" evidence="11">
    <location>
        <begin position="47"/>
        <end position="67"/>
    </location>
</feature>
<keyword evidence="6 11" id="KW-0812">Transmembrane</keyword>
<comment type="caution">
    <text evidence="13">The sequence shown here is derived from an EMBL/GenBank/DDBJ whole genome shotgun (WGS) entry which is preliminary data.</text>
</comment>
<dbReference type="GO" id="GO:0015774">
    <property type="term" value="P:polysaccharide transport"/>
    <property type="evidence" value="ECO:0007669"/>
    <property type="project" value="UniProtKB-KW"/>
</dbReference>
<feature type="transmembrane region" description="Helical" evidence="11">
    <location>
        <begin position="210"/>
        <end position="231"/>
    </location>
</feature>
<feature type="domain" description="ABC transmembrane type-2" evidence="12">
    <location>
        <begin position="9"/>
        <end position="234"/>
    </location>
</feature>
<reference evidence="13 14" key="1">
    <citation type="submission" date="2020-08" db="EMBL/GenBank/DDBJ databases">
        <title>Genomic Encyclopedia of Type Strains, Phase IV (KMG-IV): sequencing the most valuable type-strain genomes for metagenomic binning, comparative biology and taxonomic classification.</title>
        <authorList>
            <person name="Goeker M."/>
        </authorList>
    </citation>
    <scope>NUCLEOTIDE SEQUENCE [LARGE SCALE GENOMIC DNA]</scope>
    <source>
        <strain evidence="13 14">DSM 22368</strain>
    </source>
</reference>
<dbReference type="InterPro" id="IPR013525">
    <property type="entry name" value="ABC2_TM"/>
</dbReference>
<evidence type="ECO:0000256" key="11">
    <source>
        <dbReference type="RuleBase" id="RU361157"/>
    </source>
</evidence>
<dbReference type="PRINTS" id="PR00164">
    <property type="entry name" value="ABC2TRNSPORT"/>
</dbReference>
<keyword evidence="8 11" id="KW-1133">Transmembrane helix</keyword>
<keyword evidence="7" id="KW-0972">Capsule biogenesis/degradation</keyword>
<feature type="transmembrane region" description="Helical" evidence="11">
    <location>
        <begin position="155"/>
        <end position="175"/>
    </location>
</feature>
<evidence type="ECO:0000313" key="13">
    <source>
        <dbReference type="EMBL" id="MBB6520107.1"/>
    </source>
</evidence>
<dbReference type="Proteomes" id="UP000528457">
    <property type="component" value="Unassembled WGS sequence"/>
</dbReference>
<evidence type="ECO:0000256" key="8">
    <source>
        <dbReference type="ARBA" id="ARBA00022989"/>
    </source>
</evidence>
<dbReference type="InParanoid" id="A0A7X0JPV6"/>
<keyword evidence="4 11" id="KW-1003">Cell membrane</keyword>
<dbReference type="PANTHER" id="PTHR30413">
    <property type="entry name" value="INNER MEMBRANE TRANSPORT PERMEASE"/>
    <property type="match status" value="1"/>
</dbReference>
<dbReference type="GO" id="GO:0140359">
    <property type="term" value="F:ABC-type transporter activity"/>
    <property type="evidence" value="ECO:0007669"/>
    <property type="project" value="InterPro"/>
</dbReference>
<dbReference type="Pfam" id="PF01061">
    <property type="entry name" value="ABC2_membrane"/>
    <property type="match status" value="1"/>
</dbReference>
<dbReference type="PANTHER" id="PTHR30413:SF10">
    <property type="entry name" value="CAPSULE POLYSACCHARIDE EXPORT INNER-MEMBRANE PROTEIN CTRC"/>
    <property type="match status" value="1"/>
</dbReference>
<dbReference type="PIRSF" id="PIRSF006648">
    <property type="entry name" value="DrrB"/>
    <property type="match status" value="1"/>
</dbReference>
<dbReference type="AlphaFoldDB" id="A0A7X0JPV6"/>
<keyword evidence="5" id="KW-0762">Sugar transport</keyword>
<gene>
    <name evidence="13" type="ORF">HNR48_000385</name>
</gene>
<dbReference type="EMBL" id="JACHHT010000001">
    <property type="protein sequence ID" value="MBB6520107.1"/>
    <property type="molecule type" value="Genomic_DNA"/>
</dbReference>
<feature type="transmembrane region" description="Helical" evidence="11">
    <location>
        <begin position="88"/>
        <end position="115"/>
    </location>
</feature>
<accession>A0A7X0JPV6</accession>
<protein>
    <recommendedName>
        <fullName evidence="11">Transport permease protein</fullName>
    </recommendedName>
</protein>
<dbReference type="GO" id="GO:0015920">
    <property type="term" value="P:lipopolysaccharide transport"/>
    <property type="evidence" value="ECO:0007669"/>
    <property type="project" value="TreeGrafter"/>
</dbReference>
<feature type="transmembrane region" description="Helical" evidence="11">
    <location>
        <begin position="121"/>
        <end position="143"/>
    </location>
</feature>
<keyword evidence="3 11" id="KW-0813">Transport</keyword>
<organism evidence="13 14">
    <name type="scientific">Pseudoteredinibacter isoporae</name>
    <dbReference type="NCBI Taxonomy" id="570281"/>
    <lineage>
        <taxon>Bacteria</taxon>
        <taxon>Pseudomonadati</taxon>
        <taxon>Pseudomonadota</taxon>
        <taxon>Gammaproteobacteria</taxon>
        <taxon>Cellvibrionales</taxon>
        <taxon>Cellvibrionaceae</taxon>
        <taxon>Pseudoteredinibacter</taxon>
    </lineage>
</organism>
<evidence type="ECO:0000256" key="6">
    <source>
        <dbReference type="ARBA" id="ARBA00022692"/>
    </source>
</evidence>
<evidence type="ECO:0000259" key="12">
    <source>
        <dbReference type="PROSITE" id="PS51012"/>
    </source>
</evidence>
<evidence type="ECO:0000256" key="9">
    <source>
        <dbReference type="ARBA" id="ARBA00023047"/>
    </source>
</evidence>
<name>A0A7X0JPV6_9GAMM</name>
<evidence type="ECO:0000256" key="3">
    <source>
        <dbReference type="ARBA" id="ARBA00022448"/>
    </source>
</evidence>
<comment type="subcellular location">
    <subcellularLocation>
        <location evidence="11">Cell inner membrane</location>
        <topology evidence="11">Multi-pass membrane protein</topology>
    </subcellularLocation>
    <subcellularLocation>
        <location evidence="1">Cell membrane</location>
        <topology evidence="1">Multi-pass membrane protein</topology>
    </subcellularLocation>
</comment>
<evidence type="ECO:0000256" key="5">
    <source>
        <dbReference type="ARBA" id="ARBA00022597"/>
    </source>
</evidence>
<dbReference type="InterPro" id="IPR047817">
    <property type="entry name" value="ABC2_TM_bact-type"/>
</dbReference>
<dbReference type="GO" id="GO:0043190">
    <property type="term" value="C:ATP-binding cassette (ABC) transporter complex"/>
    <property type="evidence" value="ECO:0007669"/>
    <property type="project" value="InterPro"/>
</dbReference>